<keyword evidence="8" id="KW-0175">Coiled coil</keyword>
<evidence type="ECO:0000256" key="2">
    <source>
        <dbReference type="ARBA" id="ARBA00004496"/>
    </source>
</evidence>
<comment type="similarity">
    <text evidence="3">Belongs to the MAP65/ASE1 family.</text>
</comment>
<organism evidence="10">
    <name type="scientific">Ananas comosus var. bracteatus</name>
    <name type="common">red pineapple</name>
    <dbReference type="NCBI Taxonomy" id="296719"/>
    <lineage>
        <taxon>Eukaryota</taxon>
        <taxon>Viridiplantae</taxon>
        <taxon>Streptophyta</taxon>
        <taxon>Embryophyta</taxon>
        <taxon>Tracheophyta</taxon>
        <taxon>Spermatophyta</taxon>
        <taxon>Magnoliopsida</taxon>
        <taxon>Liliopsida</taxon>
        <taxon>Poales</taxon>
        <taxon>Bromeliaceae</taxon>
        <taxon>Bromelioideae</taxon>
        <taxon>Ananas</taxon>
    </lineage>
</organism>
<dbReference type="FunFam" id="1.20.58.1520:FF:000002">
    <property type="entry name" value="65-kDa microtubule-associated protein 6"/>
    <property type="match status" value="1"/>
</dbReference>
<keyword evidence="4" id="KW-0963">Cytoplasm</keyword>
<evidence type="ECO:0000256" key="8">
    <source>
        <dbReference type="SAM" id="Coils"/>
    </source>
</evidence>
<dbReference type="EMBL" id="LR862142">
    <property type="protein sequence ID" value="CAD1822921.1"/>
    <property type="molecule type" value="Genomic_DNA"/>
</dbReference>
<proteinExistence type="inferred from homology"/>
<gene>
    <name evidence="10" type="ORF">CB5_LOCUS6132</name>
</gene>
<evidence type="ECO:0000256" key="6">
    <source>
        <dbReference type="ARBA" id="ARBA00022701"/>
    </source>
</evidence>
<evidence type="ECO:0000256" key="4">
    <source>
        <dbReference type="ARBA" id="ARBA00022490"/>
    </source>
</evidence>
<keyword evidence="6" id="KW-0493">Microtubule</keyword>
<dbReference type="GO" id="GO:0000911">
    <property type="term" value="P:cytokinesis by cell plate formation"/>
    <property type="evidence" value="ECO:0007669"/>
    <property type="project" value="TreeGrafter"/>
</dbReference>
<evidence type="ECO:0000256" key="1">
    <source>
        <dbReference type="ARBA" id="ARBA00004123"/>
    </source>
</evidence>
<dbReference type="PANTHER" id="PTHR19321:SF41">
    <property type="entry name" value="FASCETTO-RELATED"/>
    <property type="match status" value="1"/>
</dbReference>
<dbReference type="Gene3D" id="1.20.58.1520">
    <property type="match status" value="1"/>
</dbReference>
<feature type="compositionally biased region" description="Polar residues" evidence="9">
    <location>
        <begin position="315"/>
        <end position="332"/>
    </location>
</feature>
<dbReference type="GO" id="GO:0000226">
    <property type="term" value="P:microtubule cytoskeleton organization"/>
    <property type="evidence" value="ECO:0007669"/>
    <property type="project" value="InterPro"/>
</dbReference>
<dbReference type="GO" id="GO:0005819">
    <property type="term" value="C:spindle"/>
    <property type="evidence" value="ECO:0007669"/>
    <property type="project" value="TreeGrafter"/>
</dbReference>
<reference evidence="10" key="1">
    <citation type="submission" date="2020-07" db="EMBL/GenBank/DDBJ databases">
        <authorList>
            <person name="Lin J."/>
        </authorList>
    </citation>
    <scope>NUCLEOTIDE SEQUENCE</scope>
</reference>
<evidence type="ECO:0000313" key="10">
    <source>
        <dbReference type="EMBL" id="CAD1822921.1"/>
    </source>
</evidence>
<feature type="compositionally biased region" description="Basic and acidic residues" evidence="9">
    <location>
        <begin position="334"/>
        <end position="343"/>
    </location>
</feature>
<evidence type="ECO:0000256" key="3">
    <source>
        <dbReference type="ARBA" id="ARBA00006187"/>
    </source>
</evidence>
<dbReference type="GO" id="GO:0005737">
    <property type="term" value="C:cytoplasm"/>
    <property type="evidence" value="ECO:0007669"/>
    <property type="project" value="UniProtKB-SubCell"/>
</dbReference>
<protein>
    <recommendedName>
        <fullName evidence="11">65-kDa microtubule-associated protein 1</fullName>
    </recommendedName>
</protein>
<keyword evidence="7" id="KW-0539">Nucleus</keyword>
<keyword evidence="5" id="KW-0597">Phosphoprotein</keyword>
<evidence type="ECO:0000256" key="5">
    <source>
        <dbReference type="ARBA" id="ARBA00022553"/>
    </source>
</evidence>
<dbReference type="Pfam" id="PF03999">
    <property type="entry name" value="MAP65_ASE1"/>
    <property type="match status" value="1"/>
</dbReference>
<evidence type="ECO:0000256" key="9">
    <source>
        <dbReference type="SAM" id="MobiDB-lite"/>
    </source>
</evidence>
<dbReference type="GO" id="GO:0008017">
    <property type="term" value="F:microtubule binding"/>
    <property type="evidence" value="ECO:0007669"/>
    <property type="project" value="InterPro"/>
</dbReference>
<feature type="region of interest" description="Disordered" evidence="9">
    <location>
        <begin position="282"/>
        <end position="345"/>
    </location>
</feature>
<evidence type="ECO:0008006" key="11">
    <source>
        <dbReference type="Google" id="ProtNLM"/>
    </source>
</evidence>
<dbReference type="AlphaFoldDB" id="A0A6V7NWI3"/>
<dbReference type="GO" id="GO:0005874">
    <property type="term" value="C:microtubule"/>
    <property type="evidence" value="ECO:0007669"/>
    <property type="project" value="UniProtKB-KW"/>
</dbReference>
<dbReference type="GO" id="GO:0005634">
    <property type="term" value="C:nucleus"/>
    <property type="evidence" value="ECO:0007669"/>
    <property type="project" value="UniProtKB-SubCell"/>
</dbReference>
<dbReference type="PANTHER" id="PTHR19321">
    <property type="entry name" value="PROTEIN REGULATOR OF CYTOKINESIS 1 PRC1-RELATED"/>
    <property type="match status" value="1"/>
</dbReference>
<dbReference type="InterPro" id="IPR007145">
    <property type="entry name" value="MAP65_Ase1_PRC1"/>
</dbReference>
<sequence length="374" mass="42359">MFGRAGAPTKVLLEEAMAAFYYEFSAYIPLQICEILQVALQTCFSVDKYLDIISAILGCVCFLVEKLFQKFKPTSYEALKSFPLCKQAEVEVERLDQLKSSRMKEIAFKRQTELEEIYVRAHIEIDSTAARERVLALIDSGNVEPSELLADMDKQILKAKEEAQSRKEILEKVEKWMSACEEESWLEDYNRDDNRYNASRGAHLNLKRAEKARILVNKIPALVDTLVAKTRAWEEDRGMPFTYDGVSLLAMLDEYTMLRQEREEEKRRLRDQKKFHEQLATEQETFFGSRPSPVRPLGPKKVVGPRSAANGGASNGTPSRRLSLNTHQNGMRSASRDGKRDLNRAAPPVVNYVAISKEDAASHVSGHDPIPASP</sequence>
<comment type="subcellular location">
    <subcellularLocation>
        <location evidence="2">Cytoplasm</location>
    </subcellularLocation>
    <subcellularLocation>
        <location evidence="1">Nucleus</location>
    </subcellularLocation>
</comment>
<evidence type="ECO:0000256" key="7">
    <source>
        <dbReference type="ARBA" id="ARBA00023242"/>
    </source>
</evidence>
<accession>A0A6V7NWI3</accession>
<name>A0A6V7NWI3_ANACO</name>
<feature type="coiled-coil region" evidence="8">
    <location>
        <begin position="248"/>
        <end position="279"/>
    </location>
</feature>